<proteinExistence type="predicted"/>
<feature type="signal peptide" evidence="1">
    <location>
        <begin position="1"/>
        <end position="31"/>
    </location>
</feature>
<feature type="domain" description="Amidase" evidence="2">
    <location>
        <begin position="60"/>
        <end position="489"/>
    </location>
</feature>
<evidence type="ECO:0000313" key="5">
    <source>
        <dbReference type="Proteomes" id="UP000800981"/>
    </source>
</evidence>
<organism evidence="4 5">
    <name type="scientific">Motilibacter deserti</name>
    <dbReference type="NCBI Taxonomy" id="2714956"/>
    <lineage>
        <taxon>Bacteria</taxon>
        <taxon>Bacillati</taxon>
        <taxon>Actinomycetota</taxon>
        <taxon>Actinomycetes</taxon>
        <taxon>Motilibacterales</taxon>
        <taxon>Motilibacteraceae</taxon>
        <taxon>Motilibacter</taxon>
    </lineage>
</organism>
<dbReference type="InterPro" id="IPR023631">
    <property type="entry name" value="Amidase_dom"/>
</dbReference>
<dbReference type="Pfam" id="PF22888">
    <property type="entry name" value="FIMAH"/>
    <property type="match status" value="1"/>
</dbReference>
<comment type="caution">
    <text evidence="4">The sequence shown here is derived from an EMBL/GenBank/DDBJ whole genome shotgun (WGS) entry which is preliminary data.</text>
</comment>
<dbReference type="PANTHER" id="PTHR42678:SF34">
    <property type="entry name" value="OS04G0183300 PROTEIN"/>
    <property type="match status" value="1"/>
</dbReference>
<keyword evidence="1" id="KW-0732">Signal</keyword>
<gene>
    <name evidence="4" type="ORF">G9H71_02440</name>
</gene>
<evidence type="ECO:0000256" key="1">
    <source>
        <dbReference type="SAM" id="SignalP"/>
    </source>
</evidence>
<dbReference type="Proteomes" id="UP000800981">
    <property type="component" value="Unassembled WGS sequence"/>
</dbReference>
<name>A0ABX0GQ73_9ACTN</name>
<sequence length="598" mass="60982">MRPSRRIPHALLASVATPLLLVAAVPGIAQAAPAPFRVEETTVADIHAAFADGSLTCQGLVLAYQQRIAAYENAGPAINSLVTLAPGLMKQAKALDKQYKKAKGKVGPLHCIPVVLKDNIDTAGIQTTAGSKALLGSVPERDAAITAGLKADGALVLGKGNLDEWAHGGMAGYSSANGQTRNPYGRGLSPAGSSGGPAAAVAANFAVLSVGSDTLGSIRGPVSAESLAGVKPTMGLVSGAGVVPFSLTFDVAGPMTRTVTDSALTLNAIAGVDLEDPRTAAAAGKIPADYTTFLRTDALQGKRIGVVRSYVTGSNAAPINAALETLKGLGATVVDGITIPSSVSSLQGQYYTFISETEFKTQLGEYLQSRRPNAAVTSHADVLAASEQPGFGMAPSVLNRLRSEATRGTLQDADYLKAVAEGPAAMRAGIDALIDANGVDALVFATGSGSALASLSGYPEVMVPAGKNASGISVGLSFLGKAFTEPQMLGYAYAYEQATHARATDTILTPQLPAVADLDAAVAGLRTSLGSGVATNLRNKLDLAQDAMADGDAAQAVRALTQFVEHAERRVGAPSVRTVLVDDAETLIAQLRAVSTLS</sequence>
<dbReference type="EMBL" id="JAANNP010000001">
    <property type="protein sequence ID" value="NHC12640.1"/>
    <property type="molecule type" value="Genomic_DNA"/>
</dbReference>
<dbReference type="SUPFAM" id="SSF75304">
    <property type="entry name" value="Amidase signature (AS) enzymes"/>
    <property type="match status" value="1"/>
</dbReference>
<dbReference type="PANTHER" id="PTHR42678">
    <property type="entry name" value="AMIDASE"/>
    <property type="match status" value="1"/>
</dbReference>
<reference evidence="4 5" key="1">
    <citation type="submission" date="2020-03" db="EMBL/GenBank/DDBJ databases">
        <title>Two novel Motilibacter sp.</title>
        <authorList>
            <person name="Liu S."/>
        </authorList>
    </citation>
    <scope>NUCLEOTIDE SEQUENCE [LARGE SCALE GENOMIC DNA]</scope>
    <source>
        <strain evidence="4 5">E257</strain>
    </source>
</reference>
<dbReference type="Gene3D" id="3.90.1300.10">
    <property type="entry name" value="Amidase signature (AS) domain"/>
    <property type="match status" value="1"/>
</dbReference>
<keyword evidence="5" id="KW-1185">Reference proteome</keyword>
<evidence type="ECO:0000259" key="2">
    <source>
        <dbReference type="Pfam" id="PF01425"/>
    </source>
</evidence>
<evidence type="ECO:0008006" key="6">
    <source>
        <dbReference type="Google" id="ProtNLM"/>
    </source>
</evidence>
<dbReference type="RefSeq" id="WP_166277239.1">
    <property type="nucleotide sequence ID" value="NZ_JAANNP010000001.1"/>
</dbReference>
<dbReference type="Pfam" id="PF01425">
    <property type="entry name" value="Amidase"/>
    <property type="match status" value="1"/>
</dbReference>
<feature type="chain" id="PRO_5045460548" description="Amidase" evidence="1">
    <location>
        <begin position="32"/>
        <end position="598"/>
    </location>
</feature>
<feature type="domain" description="FIMAH" evidence="3">
    <location>
        <begin position="530"/>
        <end position="589"/>
    </location>
</feature>
<accession>A0ABX0GQ73</accession>
<dbReference type="InterPro" id="IPR054470">
    <property type="entry name" value="FIMAH_dom"/>
</dbReference>
<evidence type="ECO:0000259" key="3">
    <source>
        <dbReference type="Pfam" id="PF22888"/>
    </source>
</evidence>
<dbReference type="InterPro" id="IPR036928">
    <property type="entry name" value="AS_sf"/>
</dbReference>
<protein>
    <recommendedName>
        <fullName evidence="6">Amidase</fullName>
    </recommendedName>
</protein>
<evidence type="ECO:0000313" key="4">
    <source>
        <dbReference type="EMBL" id="NHC12640.1"/>
    </source>
</evidence>